<dbReference type="GO" id="GO:0160102">
    <property type="term" value="F:tRNA (guanine(10)-N2)-methyltransferase activity"/>
    <property type="evidence" value="ECO:0007669"/>
    <property type="project" value="UniProtKB-EC"/>
</dbReference>
<dbReference type="GO" id="GO:0043527">
    <property type="term" value="C:tRNA methyltransferase complex"/>
    <property type="evidence" value="ECO:0007669"/>
    <property type="project" value="UniProtKB-ARBA"/>
</dbReference>
<dbReference type="PROSITE" id="PS00092">
    <property type="entry name" value="N6_MTASE"/>
    <property type="match status" value="1"/>
</dbReference>
<keyword evidence="4 10" id="KW-0489">Methyltransferase</keyword>
<dbReference type="Pfam" id="PF01170">
    <property type="entry name" value="UPF0020"/>
    <property type="match status" value="1"/>
</dbReference>
<keyword evidence="8 10" id="KW-0694">RNA-binding</keyword>
<evidence type="ECO:0000256" key="10">
    <source>
        <dbReference type="PROSITE-ProRule" id="PRU00959"/>
    </source>
</evidence>
<dbReference type="PROSITE" id="PS51627">
    <property type="entry name" value="SAM_MT_TRM11"/>
    <property type="match status" value="1"/>
</dbReference>
<keyword evidence="3 10" id="KW-0820">tRNA-binding</keyword>
<keyword evidence="5 10" id="KW-0808">Transferase</keyword>
<keyword evidence="2" id="KW-0963">Cytoplasm</keyword>
<comment type="similarity">
    <text evidence="10">Belongs to the class I-like SAM-binding methyltransferase superfamily. TRM11 methyltransferase family.</text>
</comment>
<dbReference type="AlphaFoldDB" id="A0AAD4Q0D3"/>
<keyword evidence="15" id="KW-1185">Reference proteome</keyword>
<dbReference type="EMBL" id="JAJTJA010000006">
    <property type="protein sequence ID" value="KAH8697532.1"/>
    <property type="molecule type" value="Genomic_DNA"/>
</dbReference>
<evidence type="ECO:0000313" key="15">
    <source>
        <dbReference type="Proteomes" id="UP001201262"/>
    </source>
</evidence>
<dbReference type="GO" id="GO:0000049">
    <property type="term" value="F:tRNA binding"/>
    <property type="evidence" value="ECO:0007669"/>
    <property type="project" value="UniProtKB-UniRule"/>
</dbReference>
<feature type="domain" description="Ribosomal RNA large subunit methyltransferase K/L-like methyltransferase" evidence="12">
    <location>
        <begin position="200"/>
        <end position="319"/>
    </location>
</feature>
<dbReference type="PANTHER" id="PTHR13370:SF3">
    <property type="entry name" value="TRNA (GUANINE(10)-N2)-METHYLTRANSFERASE HOMOLOG"/>
    <property type="match status" value="1"/>
</dbReference>
<name>A0AAD4Q0D3_9EURO</name>
<dbReference type="InterPro" id="IPR000241">
    <property type="entry name" value="RlmKL-like_Mtase"/>
</dbReference>
<evidence type="ECO:0000256" key="3">
    <source>
        <dbReference type="ARBA" id="ARBA00022555"/>
    </source>
</evidence>
<sequence length="472" mass="53498">MEYVIRFAQTHETFRRAEIEALATLAGVDLEFVWYDKYSPFCVVKFPNEESARKVISRSVLTQEGYELWGSGTSYAELHANVKLRTEPRWKDYKDVSFSISVDSFGARRAQEEKKDLIESFSYLDFQGLILMKNPEEKFAILEDYVGEEETSDMKKAGNPKDQPDHQTPGKKPKILKRIYFTRWLCHSSREIATQYNLKKRNYIATTSMDAELSLVTANMALAAPGKIFFDPFVGTGSFLVAAAYFGAMTLGADIDGRSFKGKEPVTNDNPIGVLSNFIQYGTESKFLDAFTSDLTNTPIRDVPFLDGIICDPPYGIREGLKVLGSRDGSVKKPVYYNGKPAHTQPGWIPTKKPYGFVSLQHDILCFAARTLVEGGRIAMWMPTADDQEIELMIPTHPSLEIVNVSVQQFRGWARRLLTYRKLPGGEVSSDTRIHRATDDPNGVTADDLNEFRRKYFQPNKQKPNKQCNTRH</sequence>
<evidence type="ECO:0000256" key="9">
    <source>
        <dbReference type="ARBA" id="ARBA00066937"/>
    </source>
</evidence>
<dbReference type="InterPro" id="IPR029063">
    <property type="entry name" value="SAM-dependent_MTases_sf"/>
</dbReference>
<feature type="domain" description="tRNA (guanine(10)-N(2))-methyltransferase TRMT11 N-terminal" evidence="13">
    <location>
        <begin position="1"/>
        <end position="154"/>
    </location>
</feature>
<dbReference type="RefSeq" id="XP_046072233.1">
    <property type="nucleotide sequence ID" value="XM_046209638.1"/>
</dbReference>
<evidence type="ECO:0000256" key="6">
    <source>
        <dbReference type="ARBA" id="ARBA00022691"/>
    </source>
</evidence>
<dbReference type="GeneID" id="70239925"/>
<dbReference type="PIRSF" id="PIRSF017259">
    <property type="entry name" value="tRNA_mtfrase_TRM11"/>
    <property type="match status" value="1"/>
</dbReference>
<dbReference type="InterPro" id="IPR002052">
    <property type="entry name" value="DNA_methylase_N6_adenine_CS"/>
</dbReference>
<evidence type="ECO:0000256" key="11">
    <source>
        <dbReference type="SAM" id="MobiDB-lite"/>
    </source>
</evidence>
<proteinExistence type="inferred from homology"/>
<dbReference type="GO" id="GO:0032259">
    <property type="term" value="P:methylation"/>
    <property type="evidence" value="ECO:0007669"/>
    <property type="project" value="UniProtKB-UniRule"/>
</dbReference>
<dbReference type="SUPFAM" id="SSF53335">
    <property type="entry name" value="S-adenosyl-L-methionine-dependent methyltransferases"/>
    <property type="match status" value="1"/>
</dbReference>
<accession>A0AAD4Q0D3</accession>
<evidence type="ECO:0000259" key="12">
    <source>
        <dbReference type="Pfam" id="PF01170"/>
    </source>
</evidence>
<feature type="region of interest" description="Disordered" evidence="11">
    <location>
        <begin position="151"/>
        <end position="171"/>
    </location>
</feature>
<reference evidence="14" key="1">
    <citation type="submission" date="2021-12" db="EMBL/GenBank/DDBJ databases">
        <title>Convergent genome expansion in fungi linked to evolution of root-endophyte symbiosis.</title>
        <authorList>
            <consortium name="DOE Joint Genome Institute"/>
            <person name="Ke Y.-H."/>
            <person name="Bonito G."/>
            <person name="Liao H.-L."/>
            <person name="Looney B."/>
            <person name="Rojas-Flechas A."/>
            <person name="Nash J."/>
            <person name="Hameed K."/>
            <person name="Schadt C."/>
            <person name="Martin F."/>
            <person name="Crous P.W."/>
            <person name="Miettinen O."/>
            <person name="Magnuson J.K."/>
            <person name="Labbe J."/>
            <person name="Jacobson D."/>
            <person name="Doktycz M.J."/>
            <person name="Veneault-Fourrey C."/>
            <person name="Kuo A."/>
            <person name="Mondo S."/>
            <person name="Calhoun S."/>
            <person name="Riley R."/>
            <person name="Ohm R."/>
            <person name="LaButti K."/>
            <person name="Andreopoulos B."/>
            <person name="Pangilinan J."/>
            <person name="Nolan M."/>
            <person name="Tritt A."/>
            <person name="Clum A."/>
            <person name="Lipzen A."/>
            <person name="Daum C."/>
            <person name="Barry K."/>
            <person name="Grigoriev I.V."/>
            <person name="Vilgalys R."/>
        </authorList>
    </citation>
    <scope>NUCLEOTIDE SEQUENCE</scope>
    <source>
        <strain evidence="14">PMI_201</strain>
    </source>
</reference>
<comment type="caution">
    <text evidence="14">The sequence shown here is derived from an EMBL/GenBank/DDBJ whole genome shotgun (WGS) entry which is preliminary data.</text>
</comment>
<evidence type="ECO:0000256" key="1">
    <source>
        <dbReference type="ARBA" id="ARBA00004496"/>
    </source>
</evidence>
<dbReference type="Gene3D" id="3.40.50.150">
    <property type="entry name" value="Vaccinia Virus protein VP39"/>
    <property type="match status" value="1"/>
</dbReference>
<dbReference type="GO" id="GO:0008033">
    <property type="term" value="P:tRNA processing"/>
    <property type="evidence" value="ECO:0007669"/>
    <property type="project" value="UniProtKB-UniRule"/>
</dbReference>
<protein>
    <recommendedName>
        <fullName evidence="9">tRNA (guanine(10)-N(2))-methyltransferase</fullName>
        <ecNumber evidence="9">2.1.1.214</ecNumber>
    </recommendedName>
</protein>
<comment type="subcellular location">
    <subcellularLocation>
        <location evidence="1">Cytoplasm</location>
    </subcellularLocation>
</comment>
<organism evidence="14 15">
    <name type="scientific">Talaromyces proteolyticus</name>
    <dbReference type="NCBI Taxonomy" id="1131652"/>
    <lineage>
        <taxon>Eukaryota</taxon>
        <taxon>Fungi</taxon>
        <taxon>Dikarya</taxon>
        <taxon>Ascomycota</taxon>
        <taxon>Pezizomycotina</taxon>
        <taxon>Eurotiomycetes</taxon>
        <taxon>Eurotiomycetidae</taxon>
        <taxon>Eurotiales</taxon>
        <taxon>Trichocomaceae</taxon>
        <taxon>Talaromyces</taxon>
        <taxon>Talaromyces sect. Bacilispori</taxon>
    </lineage>
</organism>
<evidence type="ECO:0000256" key="2">
    <source>
        <dbReference type="ARBA" id="ARBA00022490"/>
    </source>
</evidence>
<gene>
    <name evidence="14" type="ORF">BGW36DRAFT_169012</name>
</gene>
<dbReference type="InterPro" id="IPR059073">
    <property type="entry name" value="TRMT11_N"/>
</dbReference>
<dbReference type="InterPro" id="IPR016691">
    <property type="entry name" value="TRMT11"/>
</dbReference>
<evidence type="ECO:0000256" key="8">
    <source>
        <dbReference type="ARBA" id="ARBA00022884"/>
    </source>
</evidence>
<dbReference type="Pfam" id="PF25904">
    <property type="entry name" value="Tmrp11_N"/>
    <property type="match status" value="1"/>
</dbReference>
<evidence type="ECO:0000256" key="5">
    <source>
        <dbReference type="ARBA" id="ARBA00022679"/>
    </source>
</evidence>
<dbReference type="PANTHER" id="PTHR13370">
    <property type="entry name" value="RNA METHYLASE-RELATED"/>
    <property type="match status" value="1"/>
</dbReference>
<dbReference type="EC" id="2.1.1.214" evidence="9"/>
<evidence type="ECO:0000256" key="7">
    <source>
        <dbReference type="ARBA" id="ARBA00022694"/>
    </source>
</evidence>
<evidence type="ECO:0000313" key="14">
    <source>
        <dbReference type="EMBL" id="KAH8697532.1"/>
    </source>
</evidence>
<dbReference type="Proteomes" id="UP001201262">
    <property type="component" value="Unassembled WGS sequence"/>
</dbReference>
<keyword evidence="7 10" id="KW-0819">tRNA processing</keyword>
<evidence type="ECO:0000259" key="13">
    <source>
        <dbReference type="Pfam" id="PF25904"/>
    </source>
</evidence>
<keyword evidence="6 10" id="KW-0949">S-adenosyl-L-methionine</keyword>
<dbReference type="PRINTS" id="PR00507">
    <property type="entry name" value="N12N6MTFRASE"/>
</dbReference>
<evidence type="ECO:0000256" key="4">
    <source>
        <dbReference type="ARBA" id="ARBA00022603"/>
    </source>
</evidence>
<dbReference type="GO" id="GO:0005737">
    <property type="term" value="C:cytoplasm"/>
    <property type="evidence" value="ECO:0007669"/>
    <property type="project" value="UniProtKB-SubCell"/>
</dbReference>